<dbReference type="STRING" id="1873524.HSR6_1991"/>
<reference evidence="5" key="3">
    <citation type="journal article" date="2017" name="ISME J.">
        <title>Discovery of anaerobic lithoheterotrophic haloarchaea, ubiquitous in hypersaline habitats.</title>
        <authorList>
            <person name="Sorokin D.Y."/>
            <person name="Messina E."/>
            <person name="Smedile F."/>
            <person name="Roman P."/>
            <person name="Damste J.S.S."/>
            <person name="Ciordia S."/>
            <person name="Mena M.C."/>
            <person name="Ferrer M."/>
            <person name="Golyshin P.N."/>
            <person name="Kublanov I.V."/>
            <person name="Samarov N.I."/>
            <person name="Toshchakov S.V."/>
            <person name="La Cono V."/>
            <person name="Yakimov M.M."/>
        </authorList>
    </citation>
    <scope>NUCLEOTIDE SEQUENCE</scope>
    <source>
        <strain evidence="5">HSR6</strain>
    </source>
</reference>
<evidence type="ECO:0000256" key="2">
    <source>
        <dbReference type="ARBA" id="ARBA00022801"/>
    </source>
</evidence>
<dbReference type="NCBIfam" id="TIGR00042">
    <property type="entry name" value="RdgB/HAM1 family non-canonical purine NTP pyrophosphatase"/>
    <property type="match status" value="1"/>
</dbReference>
<dbReference type="PANTHER" id="PTHR11067:SF9">
    <property type="entry name" value="INOSINE TRIPHOSPHATE PYROPHOSPHATASE"/>
    <property type="match status" value="1"/>
</dbReference>
<dbReference type="KEGG" id="hhsr:HSR6_1991"/>
<keyword evidence="2 3" id="KW-0378">Hydrolase</keyword>
<comment type="similarity">
    <text evidence="1 3">Belongs to the HAM1 NTPase family.</text>
</comment>
<dbReference type="OrthoDB" id="372108at2157"/>
<dbReference type="EMBL" id="CP016070">
    <property type="protein sequence ID" value="AOW81086.1"/>
    <property type="molecule type" value="Genomic_DNA"/>
</dbReference>
<dbReference type="EC" id="3.6.1.66" evidence="5"/>
<proteinExistence type="inferred from homology"/>
<accession>A0A1J1AE48</accession>
<dbReference type="KEGG" id="halh:HTSR_1922"/>
<dbReference type="SUPFAM" id="SSF52972">
    <property type="entry name" value="ITPase-like"/>
    <property type="match status" value="1"/>
</dbReference>
<reference evidence="7" key="2">
    <citation type="submission" date="2016-08" db="EMBL/GenBank/DDBJ databases">
        <title>Discovery of first anaerobic lithoheterotrophic haloarchae widely represented in hypersaline habitats.</title>
        <authorList>
            <person name="Sorokin D.Y."/>
            <person name="Kublanov I.V."/>
            <person name="Roman P."/>
            <person name="Sinninghe Damste J.S."/>
            <person name="Golyshin P.N."/>
            <person name="Rojo D."/>
            <person name="Ciordia S."/>
            <person name="Mena Md.C."/>
            <person name="Ferrer M."/>
            <person name="Smedile F."/>
            <person name="Messina E."/>
            <person name="La Cono V."/>
            <person name="Yakimov M.M."/>
        </authorList>
    </citation>
    <scope>NUCLEOTIDE SEQUENCE [LARGE SCALE GENOMIC DNA]</scope>
    <source>
        <strain evidence="7">HSR6</strain>
    </source>
</reference>
<dbReference type="GO" id="GO:0005737">
    <property type="term" value="C:cytoplasm"/>
    <property type="evidence" value="ECO:0007669"/>
    <property type="project" value="TreeGrafter"/>
</dbReference>
<protein>
    <submittedName>
        <fullName evidence="4">Deoxyribonucleotide triphosphate pyrophosphatase</fullName>
    </submittedName>
    <submittedName>
        <fullName evidence="5">XTP/dITP diphosphohydrolase</fullName>
        <ecNumber evidence="5">3.6.1.66</ecNumber>
    </submittedName>
</protein>
<evidence type="ECO:0000313" key="6">
    <source>
        <dbReference type="Proteomes" id="UP000185608"/>
    </source>
</evidence>
<dbReference type="CDD" id="cd00515">
    <property type="entry name" value="HAM1"/>
    <property type="match status" value="1"/>
</dbReference>
<keyword evidence="7" id="KW-1185">Reference proteome</keyword>
<evidence type="ECO:0000256" key="1">
    <source>
        <dbReference type="ARBA" id="ARBA00008023"/>
    </source>
</evidence>
<evidence type="ECO:0000313" key="7">
    <source>
        <dbReference type="Proteomes" id="UP000186165"/>
    </source>
</evidence>
<evidence type="ECO:0000256" key="3">
    <source>
        <dbReference type="RuleBase" id="RU003781"/>
    </source>
</evidence>
<dbReference type="EMBL" id="CP016804">
    <property type="protein sequence ID" value="APE96422.1"/>
    <property type="molecule type" value="Genomic_DNA"/>
</dbReference>
<dbReference type="Proteomes" id="UP000186165">
    <property type="component" value="Chromosome"/>
</dbReference>
<dbReference type="GeneID" id="30418525"/>
<sequence>MLRFVTTNAEKAAEAQAHLAPMAVEQVDYDYVEVQAAEVAQVAARGAEEAYEKADGEGPVIVDDTGFSIRGLDGFPGPYAAYVDDTLGIERVWSLASELADRHAAFTSAIAYADGDRVEVFEGTVEGQLVAPRGEGGFGYDPIFEYEGRTFAELSMDEKNEISHRARALSKLADWLQSQPIS</sequence>
<dbReference type="GO" id="GO:0036220">
    <property type="term" value="F:ITP diphosphatase activity"/>
    <property type="evidence" value="ECO:0007669"/>
    <property type="project" value="UniProtKB-EC"/>
</dbReference>
<dbReference type="RefSeq" id="WP_070365734.1">
    <property type="nucleotide sequence ID" value="NZ_CP016070.1"/>
</dbReference>
<gene>
    <name evidence="5" type="primary">rdgB</name>
    <name evidence="5" type="ORF">HSR6_1991</name>
    <name evidence="4" type="ORF">HTSR_1922</name>
</gene>
<evidence type="ECO:0000313" key="4">
    <source>
        <dbReference type="EMBL" id="AOW81086.1"/>
    </source>
</evidence>
<dbReference type="Pfam" id="PF01725">
    <property type="entry name" value="Ham1p_like"/>
    <property type="match status" value="1"/>
</dbReference>
<dbReference type="PATRIC" id="fig|1855411.3.peg.1930"/>
<dbReference type="Proteomes" id="UP000185608">
    <property type="component" value="Chromosome"/>
</dbReference>
<dbReference type="Gene3D" id="3.90.950.10">
    <property type="match status" value="1"/>
</dbReference>
<dbReference type="GO" id="GO:0009143">
    <property type="term" value="P:nucleoside triphosphate catabolic process"/>
    <property type="evidence" value="ECO:0007669"/>
    <property type="project" value="InterPro"/>
</dbReference>
<dbReference type="InterPro" id="IPR002637">
    <property type="entry name" value="RdgB/HAM1"/>
</dbReference>
<dbReference type="AlphaFoldDB" id="A0A1D8S6U8"/>
<dbReference type="PANTHER" id="PTHR11067">
    <property type="entry name" value="INOSINE TRIPHOSPHATE PYROPHOSPHATASE/HAM1 PROTEIN"/>
    <property type="match status" value="1"/>
</dbReference>
<dbReference type="InterPro" id="IPR029001">
    <property type="entry name" value="ITPase-like_fam"/>
</dbReference>
<reference evidence="4 6" key="1">
    <citation type="submission" date="2016-06" db="EMBL/GenBank/DDBJ databases">
        <title>Discovery of anaerobic lithoheterotrophic haloarchaeon capable of sulfur respiration by hydrogen and formate.</title>
        <authorList>
            <person name="Sorokin D.Y."/>
            <person name="Kublanov I.V."/>
            <person name="Roman P."/>
            <person name="Sinninghe Damste J.S."/>
            <person name="Golyshin P.N."/>
            <person name="Rojo D."/>
            <person name="Ciordia S."/>
            <person name="Mena Md.C."/>
            <person name="Ferrer M."/>
            <person name="Smedile F."/>
            <person name="Messina E."/>
            <person name="La Cono V."/>
            <person name="Yakimov M.M."/>
        </authorList>
    </citation>
    <scope>NUCLEOTIDE SEQUENCE [LARGE SCALE GENOMIC DNA]</scope>
    <source>
        <strain evidence="4 6">HTSR1</strain>
    </source>
</reference>
<evidence type="ECO:0000313" key="5">
    <source>
        <dbReference type="EMBL" id="APE96422.1"/>
    </source>
</evidence>
<organism evidence="4 6">
    <name type="scientific">Halodesulfurarchaeum formicicum</name>
    <dbReference type="NCBI Taxonomy" id="1873524"/>
    <lineage>
        <taxon>Archaea</taxon>
        <taxon>Methanobacteriati</taxon>
        <taxon>Methanobacteriota</taxon>
        <taxon>Stenosarchaea group</taxon>
        <taxon>Halobacteria</taxon>
        <taxon>Halobacteriales</taxon>
        <taxon>Halobacteriaceae</taxon>
        <taxon>Halodesulfurarchaeum</taxon>
    </lineage>
</organism>
<name>A0A1D8S6U8_9EURY</name>
<accession>A0A1D8S6U8</accession>